<sequence>MDKKKAILEAAVELIAEKGYTHTSMQQIADSVGISKGSLYSYFPSKEDLFVSIYEHYQQLVFERAFVVGLDRNLPPYERFAKQFQVQFEGVLEYKSYMRMHMRSESAQNSEKLKGLGHRMRGRLFSWMEQNLIDLYGEDIGPYKWDLMWMTQSIYTSYTGLMTSSEAEDQISPQELGKHIVRQVDILANDFLSGKSTPLLDEEIMRPFSVGMDRAGAFTSFEKREKAWEALYKSIHELNNSQYYIAITDRISEESRKSKPDEIVMKGLFHLLKEEEMLEAKAHILEQQILPETKH</sequence>
<name>A0ABY4EWP5_9BACI</name>
<dbReference type="Pfam" id="PF00440">
    <property type="entry name" value="TetR_N"/>
    <property type="match status" value="1"/>
</dbReference>
<feature type="DNA-binding region" description="H-T-H motif" evidence="3">
    <location>
        <begin position="24"/>
        <end position="43"/>
    </location>
</feature>
<dbReference type="InterPro" id="IPR001647">
    <property type="entry name" value="HTH_TetR"/>
</dbReference>
<dbReference type="EMBL" id="CP095072">
    <property type="protein sequence ID" value="UOQ48365.1"/>
    <property type="molecule type" value="Genomic_DNA"/>
</dbReference>
<evidence type="ECO:0000259" key="4">
    <source>
        <dbReference type="PROSITE" id="PS50977"/>
    </source>
</evidence>
<gene>
    <name evidence="5" type="ORF">MUN88_20395</name>
</gene>
<dbReference type="RefSeq" id="WP_244718775.1">
    <property type="nucleotide sequence ID" value="NZ_CP095072.1"/>
</dbReference>
<dbReference type="SUPFAM" id="SSF46689">
    <property type="entry name" value="Homeodomain-like"/>
    <property type="match status" value="1"/>
</dbReference>
<protein>
    <submittedName>
        <fullName evidence="5">TetR/AcrR family transcriptional regulator</fullName>
    </submittedName>
</protein>
<dbReference type="Gene3D" id="1.10.357.10">
    <property type="entry name" value="Tetracycline Repressor, domain 2"/>
    <property type="match status" value="1"/>
</dbReference>
<evidence type="ECO:0000313" key="6">
    <source>
        <dbReference type="Proteomes" id="UP000831782"/>
    </source>
</evidence>
<dbReference type="InterPro" id="IPR009057">
    <property type="entry name" value="Homeodomain-like_sf"/>
</dbReference>
<feature type="domain" description="HTH tetR-type" evidence="4">
    <location>
        <begin position="1"/>
        <end position="61"/>
    </location>
</feature>
<evidence type="ECO:0000313" key="5">
    <source>
        <dbReference type="EMBL" id="UOQ48365.1"/>
    </source>
</evidence>
<dbReference type="PROSITE" id="PS50977">
    <property type="entry name" value="HTH_TETR_2"/>
    <property type="match status" value="1"/>
</dbReference>
<accession>A0ABY4EWP5</accession>
<dbReference type="InterPro" id="IPR023772">
    <property type="entry name" value="DNA-bd_HTH_TetR-type_CS"/>
</dbReference>
<dbReference type="PRINTS" id="PR00455">
    <property type="entry name" value="HTHTETR"/>
</dbReference>
<dbReference type="PANTHER" id="PTHR43479">
    <property type="entry name" value="ACREF/ENVCD OPERON REPRESSOR-RELATED"/>
    <property type="match status" value="1"/>
</dbReference>
<proteinExistence type="predicted"/>
<keyword evidence="6" id="KW-1185">Reference proteome</keyword>
<evidence type="ECO:0000256" key="3">
    <source>
        <dbReference type="PROSITE-ProRule" id="PRU00335"/>
    </source>
</evidence>
<dbReference type="PANTHER" id="PTHR43479:SF22">
    <property type="entry name" value="TRANSCRIPTIONAL REGULATOR, TETR FAMILY"/>
    <property type="match status" value="1"/>
</dbReference>
<dbReference type="Proteomes" id="UP000831782">
    <property type="component" value="Chromosome"/>
</dbReference>
<keyword evidence="1" id="KW-0678">Repressor</keyword>
<evidence type="ECO:0000256" key="1">
    <source>
        <dbReference type="ARBA" id="ARBA00022491"/>
    </source>
</evidence>
<evidence type="ECO:0000256" key="2">
    <source>
        <dbReference type="ARBA" id="ARBA00023125"/>
    </source>
</evidence>
<organism evidence="5 6">
    <name type="scientific">Gracilibacillus caseinilyticus</name>
    <dbReference type="NCBI Taxonomy" id="2932256"/>
    <lineage>
        <taxon>Bacteria</taxon>
        <taxon>Bacillati</taxon>
        <taxon>Bacillota</taxon>
        <taxon>Bacilli</taxon>
        <taxon>Bacillales</taxon>
        <taxon>Bacillaceae</taxon>
        <taxon>Gracilibacillus</taxon>
    </lineage>
</organism>
<keyword evidence="2 3" id="KW-0238">DNA-binding</keyword>
<reference evidence="5 6" key="1">
    <citation type="submission" date="2022-04" db="EMBL/GenBank/DDBJ databases">
        <title>Gracilibacillus sp. isolated from saltern.</title>
        <authorList>
            <person name="Won M."/>
            <person name="Lee C.-M."/>
            <person name="Woen H.-Y."/>
            <person name="Kwon S.-W."/>
        </authorList>
    </citation>
    <scope>NUCLEOTIDE SEQUENCE [LARGE SCALE GENOMIC DNA]</scope>
    <source>
        <strain evidence="5 6">SSWR10-1</strain>
    </source>
</reference>
<dbReference type="PROSITE" id="PS01081">
    <property type="entry name" value="HTH_TETR_1"/>
    <property type="match status" value="1"/>
</dbReference>
<dbReference type="InterPro" id="IPR050624">
    <property type="entry name" value="HTH-type_Tx_Regulator"/>
</dbReference>